<dbReference type="Proteomes" id="UP000325313">
    <property type="component" value="Unassembled WGS sequence"/>
</dbReference>
<dbReference type="EMBL" id="VDEP01000037">
    <property type="protein sequence ID" value="KAA1135689.1"/>
    <property type="molecule type" value="Genomic_DNA"/>
</dbReference>
<evidence type="ECO:0000313" key="3">
    <source>
        <dbReference type="Proteomes" id="UP000325313"/>
    </source>
</evidence>
<feature type="region of interest" description="Disordered" evidence="1">
    <location>
        <begin position="90"/>
        <end position="113"/>
    </location>
</feature>
<feature type="compositionally biased region" description="Low complexity" evidence="1">
    <location>
        <begin position="198"/>
        <end position="207"/>
    </location>
</feature>
<feature type="compositionally biased region" description="Polar residues" evidence="1">
    <location>
        <begin position="56"/>
        <end position="75"/>
    </location>
</feature>
<feature type="region of interest" description="Disordered" evidence="1">
    <location>
        <begin position="148"/>
        <end position="174"/>
    </location>
</feature>
<feature type="compositionally biased region" description="Acidic residues" evidence="1">
    <location>
        <begin position="259"/>
        <end position="272"/>
    </location>
</feature>
<feature type="compositionally biased region" description="Low complexity" evidence="1">
    <location>
        <begin position="351"/>
        <end position="376"/>
    </location>
</feature>
<feature type="region of interest" description="Disordered" evidence="1">
    <location>
        <begin position="1"/>
        <end position="32"/>
    </location>
</feature>
<feature type="compositionally biased region" description="Low complexity" evidence="1">
    <location>
        <begin position="224"/>
        <end position="258"/>
    </location>
</feature>
<proteinExistence type="predicted"/>
<gene>
    <name evidence="2" type="ORF">PGTUg99_005280</name>
</gene>
<sequence>MSLATPRPRNLNGSTATSTSRCPPSPPPPVFSVTSAFFESPFSVSANHSHQPHPRSLSNSPAECMMTTSEPSRSSLGAGFALQQVLIAEEQQPHQPETADHGRDGVDWRASEEWTPLSRRSSVAAGIISARQQTPAQPVDRLDRLLAEMEGSSSPPPPASITTTLSSDSPSLASSSSLLDCWELHSLETRFHPVHHTASSSSSSSASKINSPLIPLRPCLKNRSTSVSSLDYSSSSSNTRSSTNRSSSSSASSSSQCSGEEEEEEEEREEDGSQNSDSASESALHSPPLDADEIEDGDRTIRVVRFDDDSVEEFLTWSRESYDRKGPLPITKLNLREVIELKLIKEELGISPASVSISPSSSSASSNSSTSHPSSS</sequence>
<accession>A0A5B0SDU0</accession>
<dbReference type="AlphaFoldDB" id="A0A5B0SDU0"/>
<comment type="caution">
    <text evidence="2">The sequence shown here is derived from an EMBL/GenBank/DDBJ whole genome shotgun (WGS) entry which is preliminary data.</text>
</comment>
<evidence type="ECO:0000256" key="1">
    <source>
        <dbReference type="SAM" id="MobiDB-lite"/>
    </source>
</evidence>
<protein>
    <submittedName>
        <fullName evidence="2">Uncharacterized protein</fullName>
    </submittedName>
</protein>
<organism evidence="2 3">
    <name type="scientific">Puccinia graminis f. sp. tritici</name>
    <dbReference type="NCBI Taxonomy" id="56615"/>
    <lineage>
        <taxon>Eukaryota</taxon>
        <taxon>Fungi</taxon>
        <taxon>Dikarya</taxon>
        <taxon>Basidiomycota</taxon>
        <taxon>Pucciniomycotina</taxon>
        <taxon>Pucciniomycetes</taxon>
        <taxon>Pucciniales</taxon>
        <taxon>Pucciniaceae</taxon>
        <taxon>Puccinia</taxon>
    </lineage>
</organism>
<feature type="compositionally biased region" description="Low complexity" evidence="1">
    <location>
        <begin position="160"/>
        <end position="174"/>
    </location>
</feature>
<feature type="region of interest" description="Disordered" evidence="1">
    <location>
        <begin position="350"/>
        <end position="376"/>
    </location>
</feature>
<feature type="compositionally biased region" description="Basic and acidic residues" evidence="1">
    <location>
        <begin position="97"/>
        <end position="112"/>
    </location>
</feature>
<evidence type="ECO:0000313" key="2">
    <source>
        <dbReference type="EMBL" id="KAA1135689.1"/>
    </source>
</evidence>
<reference evidence="2 3" key="1">
    <citation type="submission" date="2019-05" db="EMBL/GenBank/DDBJ databases">
        <title>Emergence of the Ug99 lineage of the wheat stem rust pathogen through somatic hybridization.</title>
        <authorList>
            <person name="Li F."/>
            <person name="Upadhyaya N.M."/>
            <person name="Sperschneider J."/>
            <person name="Matny O."/>
            <person name="Nguyen-Phuc H."/>
            <person name="Mago R."/>
            <person name="Raley C."/>
            <person name="Miller M.E."/>
            <person name="Silverstein K.A.T."/>
            <person name="Henningsen E."/>
            <person name="Hirsch C.D."/>
            <person name="Visser B."/>
            <person name="Pretorius Z.A."/>
            <person name="Steffenson B.J."/>
            <person name="Schwessinger B."/>
            <person name="Dodds P.N."/>
            <person name="Figueroa M."/>
        </authorList>
    </citation>
    <scope>NUCLEOTIDE SEQUENCE [LARGE SCALE GENOMIC DNA]</scope>
    <source>
        <strain evidence="2 3">Ug99</strain>
    </source>
</reference>
<feature type="region of interest" description="Disordered" evidence="1">
    <location>
        <begin position="196"/>
        <end position="299"/>
    </location>
</feature>
<name>A0A5B0SDU0_PUCGR</name>
<feature type="region of interest" description="Disordered" evidence="1">
    <location>
        <begin position="44"/>
        <end position="75"/>
    </location>
</feature>